<reference evidence="6" key="1">
    <citation type="submission" date="2021-02" db="EMBL/GenBank/DDBJ databases">
        <authorList>
            <person name="Nowell W R."/>
        </authorList>
    </citation>
    <scope>NUCLEOTIDE SEQUENCE</scope>
</reference>
<dbReference type="EMBL" id="CAJOBH010102600">
    <property type="protein sequence ID" value="CAF4620778.1"/>
    <property type="molecule type" value="Genomic_DNA"/>
</dbReference>
<dbReference type="SUPFAM" id="SSF47874">
    <property type="entry name" value="Annexin"/>
    <property type="match status" value="1"/>
</dbReference>
<proteinExistence type="inferred from homology"/>
<evidence type="ECO:0000313" key="5">
    <source>
        <dbReference type="EMBL" id="CAF4620778.1"/>
    </source>
</evidence>
<dbReference type="Proteomes" id="UP000663866">
    <property type="component" value="Unassembled WGS sequence"/>
</dbReference>
<dbReference type="InterPro" id="IPR018502">
    <property type="entry name" value="Annexin_repeat"/>
</dbReference>
<evidence type="ECO:0000313" key="4">
    <source>
        <dbReference type="EMBL" id="CAF4561727.1"/>
    </source>
</evidence>
<dbReference type="Proteomes" id="UP000681967">
    <property type="component" value="Unassembled WGS sequence"/>
</dbReference>
<dbReference type="Pfam" id="PF00191">
    <property type="entry name" value="Annexin"/>
    <property type="match status" value="1"/>
</dbReference>
<evidence type="ECO:0000256" key="2">
    <source>
        <dbReference type="ARBA" id="ARBA00022737"/>
    </source>
</evidence>
<evidence type="ECO:0000313" key="9">
    <source>
        <dbReference type="Proteomes" id="UP000663866"/>
    </source>
</evidence>
<sequence>MIQIKEEYETIMKRTLEKHVESDTSGDYRKILLELLKDPTRRTQKAGN</sequence>
<dbReference type="AlphaFoldDB" id="A0A821DGN7"/>
<dbReference type="GO" id="GO:0005544">
    <property type="term" value="F:calcium-dependent phospholipid binding"/>
    <property type="evidence" value="ECO:0007669"/>
    <property type="project" value="InterPro"/>
</dbReference>
<name>A0A821DGN7_9BILA</name>
<evidence type="ECO:0000313" key="6">
    <source>
        <dbReference type="EMBL" id="CAF4621275.1"/>
    </source>
</evidence>
<evidence type="ECO:0000256" key="1">
    <source>
        <dbReference type="ARBA" id="ARBA00007831"/>
    </source>
</evidence>
<evidence type="ECO:0000313" key="8">
    <source>
        <dbReference type="EMBL" id="CAF4687575.1"/>
    </source>
</evidence>
<dbReference type="GO" id="GO:0005509">
    <property type="term" value="F:calcium ion binding"/>
    <property type="evidence" value="ECO:0007669"/>
    <property type="project" value="InterPro"/>
</dbReference>
<dbReference type="EMBL" id="CAJOBG010078250">
    <property type="protein sequence ID" value="CAF4621770.1"/>
    <property type="molecule type" value="Genomic_DNA"/>
</dbReference>
<feature type="non-terminal residue" evidence="6">
    <location>
        <position position="1"/>
    </location>
</feature>
<keyword evidence="9" id="KW-1185">Reference proteome</keyword>
<accession>A0A821DGN7</accession>
<comment type="caution">
    <text evidence="6">The sequence shown here is derived from an EMBL/GenBank/DDBJ whole genome shotgun (WGS) entry which is preliminary data.</text>
</comment>
<organism evidence="6 9">
    <name type="scientific">Rotaria magnacalcarata</name>
    <dbReference type="NCBI Taxonomy" id="392030"/>
    <lineage>
        <taxon>Eukaryota</taxon>
        <taxon>Metazoa</taxon>
        <taxon>Spiralia</taxon>
        <taxon>Gnathifera</taxon>
        <taxon>Rotifera</taxon>
        <taxon>Eurotatoria</taxon>
        <taxon>Bdelloidea</taxon>
        <taxon>Philodinida</taxon>
        <taxon>Philodinidae</taxon>
        <taxon>Rotaria</taxon>
    </lineage>
</organism>
<protein>
    <submittedName>
        <fullName evidence="6">Uncharacterized protein</fullName>
    </submittedName>
</protein>
<dbReference type="EMBL" id="CAJOBJ010095318">
    <property type="protein sequence ID" value="CAF4561727.1"/>
    <property type="molecule type" value="Genomic_DNA"/>
</dbReference>
<keyword evidence="3" id="KW-0041">Annexin</keyword>
<dbReference type="InterPro" id="IPR037104">
    <property type="entry name" value="Annexin_sf"/>
</dbReference>
<dbReference type="EMBL" id="CAJOBG010078126">
    <property type="protein sequence ID" value="CAF4621275.1"/>
    <property type="molecule type" value="Genomic_DNA"/>
</dbReference>
<dbReference type="Proteomes" id="UP000681720">
    <property type="component" value="Unassembled WGS sequence"/>
</dbReference>
<gene>
    <name evidence="5" type="ORF">BYL167_LOCUS40951</name>
    <name evidence="4" type="ORF">GIL414_LOCUS37278</name>
    <name evidence="8" type="ORF">GIL414_LOCUS42537</name>
    <name evidence="6" type="ORF">OVN521_LOCUS45920</name>
    <name evidence="7" type="ORF">OVN521_LOCUS45939</name>
</gene>
<keyword evidence="2" id="KW-0677">Repeat</keyword>
<evidence type="ECO:0000313" key="7">
    <source>
        <dbReference type="EMBL" id="CAF4621770.1"/>
    </source>
</evidence>
<comment type="similarity">
    <text evidence="1">Belongs to the annexin family.</text>
</comment>
<dbReference type="PROSITE" id="PS51897">
    <property type="entry name" value="ANNEXIN_2"/>
    <property type="match status" value="1"/>
</dbReference>
<evidence type="ECO:0000256" key="3">
    <source>
        <dbReference type="ARBA" id="ARBA00023216"/>
    </source>
</evidence>
<dbReference type="EMBL" id="CAJOBJ010123460">
    <property type="protein sequence ID" value="CAF4687575.1"/>
    <property type="molecule type" value="Genomic_DNA"/>
</dbReference>
<dbReference type="Gene3D" id="1.10.220.10">
    <property type="entry name" value="Annexin"/>
    <property type="match status" value="1"/>
</dbReference>